<protein>
    <submittedName>
        <fullName evidence="1">Beta-Ig-H3/fasciclin</fullName>
    </submittedName>
</protein>
<evidence type="ECO:0000313" key="1">
    <source>
        <dbReference type="EMBL" id="CUR59936.1"/>
    </source>
</evidence>
<reference evidence="1" key="1">
    <citation type="submission" date="2015-08" db="EMBL/GenBank/DDBJ databases">
        <authorList>
            <person name="Babu N.S."/>
            <person name="Beckwith C.J."/>
            <person name="Beseler K.G."/>
            <person name="Brison A."/>
            <person name="Carone J.V."/>
            <person name="Caskin T.P."/>
            <person name="Diamond M."/>
            <person name="Durham M.E."/>
            <person name="Foxe J.M."/>
            <person name="Go M."/>
            <person name="Henderson B.A."/>
            <person name="Jones I.B."/>
            <person name="McGettigan J.A."/>
            <person name="Micheletti S.J."/>
            <person name="Nasrallah M.E."/>
            <person name="Ortiz D."/>
            <person name="Piller C.R."/>
            <person name="Privatt S.R."/>
            <person name="Schneider S.L."/>
            <person name="Sharp S."/>
            <person name="Smith T.C."/>
            <person name="Stanton J.D."/>
            <person name="Ullery H.E."/>
            <person name="Wilson R.J."/>
            <person name="Serrano M.G."/>
            <person name="Buck G."/>
            <person name="Lee V."/>
            <person name="Wang Y."/>
            <person name="Carvalho R."/>
            <person name="Voegtly L."/>
            <person name="Shi R."/>
            <person name="Duckworth R."/>
            <person name="Johnson A."/>
            <person name="Loviza R."/>
            <person name="Walstead R."/>
            <person name="Shah Z."/>
            <person name="Kiflezghi M."/>
            <person name="Wade K."/>
            <person name="Ball S.L."/>
            <person name="Bradley K.W."/>
            <person name="Asai D.J."/>
            <person name="Bowman C.A."/>
            <person name="Russell D.A."/>
            <person name="Pope W.H."/>
            <person name="Jacobs-Sera D."/>
            <person name="Hendrix R.W."/>
            <person name="Hatfull G.F."/>
        </authorList>
    </citation>
    <scope>NUCLEOTIDE SEQUENCE</scope>
</reference>
<name>A0A2P2CD49_9ZZZZ</name>
<dbReference type="EMBL" id="CZKA01000066">
    <property type="protein sequence ID" value="CUR59936.1"/>
    <property type="molecule type" value="Genomic_DNA"/>
</dbReference>
<sequence>MLIKSIFAVSVTATILAAGAVVPAQASGSTEPGTTSLAEVLTSDGNRFDRNARDYDIVTEAVLAVLAAKPTSPVGLLADGTVPLTAFIPNDFSFRVLTKDLTGRWYRSEKRVFTKLAGAVGIDAVESVLLYHVIPGATIDSATALGADGVALDTALEGASITVRVRCPRVPIIRLVDNDPNDINPWVNPRALDINKGNLQIAHGIVFVLRPADL</sequence>
<accession>A0A2P2CD49</accession>
<dbReference type="Gene3D" id="2.30.180.10">
    <property type="entry name" value="FAS1 domain"/>
    <property type="match status" value="1"/>
</dbReference>
<gene>
    <name evidence="1" type="ORF">NOCA2690042</name>
</gene>
<dbReference type="AlphaFoldDB" id="A0A2P2CD49"/>
<organism evidence="1">
    <name type="scientific">metagenome</name>
    <dbReference type="NCBI Taxonomy" id="256318"/>
    <lineage>
        <taxon>unclassified sequences</taxon>
        <taxon>metagenomes</taxon>
    </lineage>
</organism>
<proteinExistence type="predicted"/>
<dbReference type="InterPro" id="IPR036378">
    <property type="entry name" value="FAS1_dom_sf"/>
</dbReference>
<dbReference type="SUPFAM" id="SSF82153">
    <property type="entry name" value="FAS1 domain"/>
    <property type="match status" value="1"/>
</dbReference>